<dbReference type="AlphaFoldDB" id="A0A267EX91"/>
<evidence type="ECO:0000256" key="1">
    <source>
        <dbReference type="SAM" id="SignalP"/>
    </source>
</evidence>
<name>A0A267EX91_9PLAT</name>
<feature type="chain" id="PRO_5012921707" evidence="1">
    <location>
        <begin position="31"/>
        <end position="333"/>
    </location>
</feature>
<accession>A0A267EX91</accession>
<gene>
    <name evidence="2" type="ORF">BOX15_Mlig032870g2</name>
</gene>
<evidence type="ECO:0000313" key="3">
    <source>
        <dbReference type="Proteomes" id="UP000215902"/>
    </source>
</evidence>
<evidence type="ECO:0000313" key="2">
    <source>
        <dbReference type="EMBL" id="PAA65594.1"/>
    </source>
</evidence>
<proteinExistence type="predicted"/>
<reference evidence="2 3" key="1">
    <citation type="submission" date="2017-06" db="EMBL/GenBank/DDBJ databases">
        <title>A platform for efficient transgenesis in Macrostomum lignano, a flatworm model organism for stem cell research.</title>
        <authorList>
            <person name="Berezikov E."/>
        </authorList>
    </citation>
    <scope>NUCLEOTIDE SEQUENCE [LARGE SCALE GENOMIC DNA]</scope>
    <source>
        <strain evidence="2">DV1</strain>
        <tissue evidence="2">Whole organism</tissue>
    </source>
</reference>
<protein>
    <submittedName>
        <fullName evidence="2">Uncharacterized protein</fullName>
    </submittedName>
</protein>
<keyword evidence="3" id="KW-1185">Reference proteome</keyword>
<sequence>AAKPSRLHGELVAMQSFAILLLCLLPGALANLNWDPGMRKQLAAYWNPNSPYFFESCAASSTGRCCNSLNRGFYTLSYDAESNRDTPCKPNTGAIINDPKPVFRPILGERCPFYFYWSNQGFARLTLSMRDWSVQTRSYIGIQENQNTVCSGLPPLRIDPFKIRYLELELRAKVCYRGDRRYAHGHVSHYLTFYNDQERYEHAIRLNIFQFWSAPRGAKPPFYWNLKTFDEQSIDPHPNLRANVWNLHGKLWGFSRYDAWEDPDPGCRSPIENVPWRKFHINVQSLIHGLARDGHVPLSYFRSAKWVGSIVTGVEVWGQASVTVDARNYRLIG</sequence>
<feature type="signal peptide" evidence="1">
    <location>
        <begin position="1"/>
        <end position="30"/>
    </location>
</feature>
<keyword evidence="1" id="KW-0732">Signal</keyword>
<dbReference type="EMBL" id="NIVC01001636">
    <property type="protein sequence ID" value="PAA65594.1"/>
    <property type="molecule type" value="Genomic_DNA"/>
</dbReference>
<dbReference type="Proteomes" id="UP000215902">
    <property type="component" value="Unassembled WGS sequence"/>
</dbReference>
<organism evidence="2 3">
    <name type="scientific">Macrostomum lignano</name>
    <dbReference type="NCBI Taxonomy" id="282301"/>
    <lineage>
        <taxon>Eukaryota</taxon>
        <taxon>Metazoa</taxon>
        <taxon>Spiralia</taxon>
        <taxon>Lophotrochozoa</taxon>
        <taxon>Platyhelminthes</taxon>
        <taxon>Rhabditophora</taxon>
        <taxon>Macrostomorpha</taxon>
        <taxon>Macrostomida</taxon>
        <taxon>Macrostomidae</taxon>
        <taxon>Macrostomum</taxon>
    </lineage>
</organism>
<comment type="caution">
    <text evidence="2">The sequence shown here is derived from an EMBL/GenBank/DDBJ whole genome shotgun (WGS) entry which is preliminary data.</text>
</comment>
<feature type="non-terminal residue" evidence="2">
    <location>
        <position position="1"/>
    </location>
</feature>